<protein>
    <recommendedName>
        <fullName evidence="4">WD40-like Beta Propeller Repeat</fullName>
    </recommendedName>
</protein>
<keyword evidence="1" id="KW-0732">Signal</keyword>
<feature type="chain" id="PRO_5045348524" description="WD40-like Beta Propeller Repeat" evidence="1">
    <location>
        <begin position="28"/>
        <end position="393"/>
    </location>
</feature>
<gene>
    <name evidence="2" type="ORF">U0035_11890</name>
</gene>
<evidence type="ECO:0000313" key="3">
    <source>
        <dbReference type="Proteomes" id="UP001325680"/>
    </source>
</evidence>
<evidence type="ECO:0008006" key="4">
    <source>
        <dbReference type="Google" id="ProtNLM"/>
    </source>
</evidence>
<proteinExistence type="predicted"/>
<dbReference type="Proteomes" id="UP001325680">
    <property type="component" value="Chromosome"/>
</dbReference>
<dbReference type="EMBL" id="CP139960">
    <property type="protein sequence ID" value="WQD36366.1"/>
    <property type="molecule type" value="Genomic_DNA"/>
</dbReference>
<evidence type="ECO:0000313" key="2">
    <source>
        <dbReference type="EMBL" id="WQD36366.1"/>
    </source>
</evidence>
<evidence type="ECO:0000256" key="1">
    <source>
        <dbReference type="SAM" id="SignalP"/>
    </source>
</evidence>
<name>A0ABZ0VZL0_9BACT</name>
<dbReference type="InterPro" id="IPR011044">
    <property type="entry name" value="Quino_amine_DH_bsu"/>
</dbReference>
<dbReference type="RefSeq" id="WP_114790013.1">
    <property type="nucleotide sequence ID" value="NZ_CP139960.1"/>
</dbReference>
<keyword evidence="3" id="KW-1185">Reference proteome</keyword>
<dbReference type="SUPFAM" id="SSF50969">
    <property type="entry name" value="YVTN repeat-like/Quinoprotein amine dehydrogenase"/>
    <property type="match status" value="1"/>
</dbReference>
<sequence>MMKHVCVLTFSLLLLAGKLLHGQPPKAEPTAEWFQQGYYILNPVFSRTTTEIAFARRLSGKDSSMNPQKTFAVGATANYLPKNSTDSRLLDPVISILNYKNRQFTLVDYGWGPAFSTNDNRLAYAFQLAPLQRPDRLYAETYKGNTIKIFNKSTRKIEEVAKPTSNYLLDPFFVDSLKLVYKTGDRVNGPYGGAVSFSEVDLASKRTRLVRQPGIKYRLYELMGEPYLVRNQLAYIVYSPADSGSGMASEYRHLLLSEKDTLHDFGIRKFTNLNYKFAVNASQELLFLDDEHFMAEDTNYLVKYKKEHLLGKRPLNPDYFRGYLSPDGRWLFYLTQDMGAFLVNTKDLSQIEMAISKKDLHAVVWSADGNKLGLVQDHESLAGTDKLLIFTLR</sequence>
<accession>A0ABZ0VZL0</accession>
<reference evidence="2 3" key="1">
    <citation type="submission" date="2023-12" db="EMBL/GenBank/DDBJ databases">
        <title>Genome sequencing and assembly of bacterial species from a model synthetic community.</title>
        <authorList>
            <person name="Hogle S.L."/>
        </authorList>
    </citation>
    <scope>NUCLEOTIDE SEQUENCE [LARGE SCALE GENOMIC DNA]</scope>
    <source>
        <strain evidence="2 3">HAMBI_3031</strain>
    </source>
</reference>
<organism evidence="2 3">
    <name type="scientific">Niabella yanshanensis</name>
    <dbReference type="NCBI Taxonomy" id="577386"/>
    <lineage>
        <taxon>Bacteria</taxon>
        <taxon>Pseudomonadati</taxon>
        <taxon>Bacteroidota</taxon>
        <taxon>Chitinophagia</taxon>
        <taxon>Chitinophagales</taxon>
        <taxon>Chitinophagaceae</taxon>
        <taxon>Niabella</taxon>
    </lineage>
</organism>
<feature type="signal peptide" evidence="1">
    <location>
        <begin position="1"/>
        <end position="27"/>
    </location>
</feature>